<comment type="caution">
    <text evidence="2">The sequence shown here is derived from an EMBL/GenBank/DDBJ whole genome shotgun (WGS) entry which is preliminary data.</text>
</comment>
<evidence type="ECO:0000313" key="3">
    <source>
        <dbReference type="Proteomes" id="UP000242791"/>
    </source>
</evidence>
<feature type="compositionally biased region" description="Polar residues" evidence="1">
    <location>
        <begin position="167"/>
        <end position="184"/>
    </location>
</feature>
<dbReference type="STRING" id="1658174.A0A1J9Q6I6"/>
<evidence type="ECO:0000256" key="1">
    <source>
        <dbReference type="SAM" id="MobiDB-lite"/>
    </source>
</evidence>
<protein>
    <submittedName>
        <fullName evidence="2">Uncharacterized protein</fullName>
    </submittedName>
</protein>
<proteinExistence type="predicted"/>
<dbReference type="OrthoDB" id="5360255at2759"/>
<keyword evidence="3" id="KW-1185">Reference proteome</keyword>
<dbReference type="AlphaFoldDB" id="A0A1J9Q6I6"/>
<organism evidence="2 3">
    <name type="scientific">Blastomyces percursus</name>
    <dbReference type="NCBI Taxonomy" id="1658174"/>
    <lineage>
        <taxon>Eukaryota</taxon>
        <taxon>Fungi</taxon>
        <taxon>Dikarya</taxon>
        <taxon>Ascomycota</taxon>
        <taxon>Pezizomycotina</taxon>
        <taxon>Eurotiomycetes</taxon>
        <taxon>Eurotiomycetidae</taxon>
        <taxon>Onygenales</taxon>
        <taxon>Ajellomycetaceae</taxon>
        <taxon>Blastomyces</taxon>
    </lineage>
</organism>
<gene>
    <name evidence="2" type="ORF">ACJ73_09456</name>
</gene>
<dbReference type="VEuPathDB" id="FungiDB:ACJ73_09456"/>
<dbReference type="EMBL" id="LGTZ01002677">
    <property type="protein sequence ID" value="OJD11839.1"/>
    <property type="molecule type" value="Genomic_DNA"/>
</dbReference>
<dbReference type="InterPro" id="IPR004354">
    <property type="entry name" value="Meiotic_Rec114"/>
</dbReference>
<feature type="region of interest" description="Disordered" evidence="1">
    <location>
        <begin position="412"/>
        <end position="434"/>
    </location>
</feature>
<evidence type="ECO:0000313" key="2">
    <source>
        <dbReference type="EMBL" id="OJD11839.1"/>
    </source>
</evidence>
<feature type="compositionally biased region" description="Polar residues" evidence="1">
    <location>
        <begin position="216"/>
        <end position="236"/>
    </location>
</feature>
<name>A0A1J9Q6I6_9EURO</name>
<dbReference type="Pfam" id="PF03525">
    <property type="entry name" value="Meiotic_rec114"/>
    <property type="match status" value="1"/>
</dbReference>
<accession>A0A1J9Q6I6</accession>
<feature type="compositionally biased region" description="Low complexity" evidence="1">
    <location>
        <begin position="358"/>
        <end position="376"/>
    </location>
</feature>
<sequence>MASSTFTGIIESRVTSLNFPILKFSHSTTSAERASPLGWTHLSSSGDLAVIFDHILPHETSSSSFSQGDQRLRVLRGGDVLEQLNLNSLAREAAAGSSHSLMQTAKSPVAIIVKSPCLAVRYPMRNDQTRRFQIKFHSDADYSHAVSVLGQLGCPITHSAAILPHQASSNRPFTSSSQTPSQLQVGKGEHTMSPAISNRPTVDQHRVLPWSPPLTEPNTSGSCISPFDNNSKNPSSYEEARGRPHTSVLSIPQTGALGITTASPHKLAIDVPSTTLLHPMHRHMSPLSSSSIGPKQTSDWSSKERPATAPALPVVESLSQILPPKRELPFAKHGRKTGSKQPSRCRLPSGEQASKPTQSRGSSSSILISQSQASVSNTKDENPPSVTKQGGGEATFTDEAVNGSCVNPHPSFRRPLPQESLRPDAHTVGSKSIGTTVTEPDTLFANSVSIAYPNDGNNASNTKSLATPAIPDTPQATTERAVGRELILPTLGENISEISPSDLSSYLSTPNSERTALVESWVCSQLENDAFLALCQDVEGVWRRIAFGY</sequence>
<dbReference type="GO" id="GO:0007131">
    <property type="term" value="P:reciprocal meiotic recombination"/>
    <property type="evidence" value="ECO:0007669"/>
    <property type="project" value="InterPro"/>
</dbReference>
<feature type="region of interest" description="Disordered" evidence="1">
    <location>
        <begin position="280"/>
        <end position="400"/>
    </location>
</feature>
<dbReference type="Proteomes" id="UP000242791">
    <property type="component" value="Unassembled WGS sequence"/>
</dbReference>
<feature type="region of interest" description="Disordered" evidence="1">
    <location>
        <begin position="167"/>
        <end position="245"/>
    </location>
</feature>
<feature type="compositionally biased region" description="Polar residues" evidence="1">
    <location>
        <begin position="286"/>
        <end position="300"/>
    </location>
</feature>
<reference evidence="2 3" key="1">
    <citation type="submission" date="2015-08" db="EMBL/GenBank/DDBJ databases">
        <title>Emmonsia species relationships and genome sequence.</title>
        <authorList>
            <person name="Cuomo C.A."/>
            <person name="Schwartz I.S."/>
            <person name="Kenyon C."/>
            <person name="De Hoog G.S."/>
            <person name="Govender N.P."/>
            <person name="Botha A."/>
            <person name="Moreno L."/>
            <person name="De Vries M."/>
            <person name="Munoz J.F."/>
            <person name="Stielow J.B."/>
        </authorList>
    </citation>
    <scope>NUCLEOTIDE SEQUENCE [LARGE SCALE GENOMIC DNA]</scope>
    <source>
        <strain evidence="2 3">EI222</strain>
    </source>
</reference>